<evidence type="ECO:0000313" key="2">
    <source>
        <dbReference type="EMBL" id="PUE90149.1"/>
    </source>
</evidence>
<dbReference type="AlphaFoldDB" id="A0AA45BUE2"/>
<gene>
    <name evidence="2" type="ORF">C7T86_21815</name>
</gene>
<keyword evidence="1" id="KW-0732">Signal</keyword>
<evidence type="ECO:0000256" key="1">
    <source>
        <dbReference type="SAM" id="SignalP"/>
    </source>
</evidence>
<evidence type="ECO:0008006" key="4">
    <source>
        <dbReference type="Google" id="ProtNLM"/>
    </source>
</evidence>
<protein>
    <recommendedName>
        <fullName evidence="4">Outer membrane beta-barrel protein</fullName>
    </recommendedName>
</protein>
<feature type="signal peptide" evidence="1">
    <location>
        <begin position="1"/>
        <end position="20"/>
    </location>
</feature>
<evidence type="ECO:0000313" key="3">
    <source>
        <dbReference type="Proteomes" id="UP000251513"/>
    </source>
</evidence>
<name>A0AA45BUE2_XANCM</name>
<dbReference type="Proteomes" id="UP000251513">
    <property type="component" value="Unassembled WGS sequence"/>
</dbReference>
<reference evidence="2 3" key="1">
    <citation type="submission" date="2018-03" db="EMBL/GenBank/DDBJ databases">
        <title>Sequencing of reference strains of Xanthomonas.</title>
        <authorList>
            <person name="Studholme D.J."/>
            <person name="Vicente J."/>
            <person name="Sarris P."/>
        </authorList>
    </citation>
    <scope>NUCLEOTIDE SEQUENCE [LARGE SCALE GENOMIC DNA]</scope>
    <source>
        <strain evidence="2 3">WHRI 5232</strain>
    </source>
</reference>
<dbReference type="EMBL" id="PYJH01000072">
    <property type="protein sequence ID" value="PUE90149.1"/>
    <property type="molecule type" value="Genomic_DNA"/>
</dbReference>
<feature type="chain" id="PRO_5041430192" description="Outer membrane beta-barrel protein" evidence="1">
    <location>
        <begin position="21"/>
        <end position="213"/>
    </location>
</feature>
<sequence>MRKTLILAALLAAAPFAASAEGLSYTYVEGGWNRTEISVNGDSDDIDGGYIRGSWQIAQPVYLLASYERANKDYTLGGGFVLEGTLQQATLGIGYRQEMTERVEFTADISVLRAKVESDLRLRGRSVDDASDSSNLGFANLGLRGKPSPRTEAWIKAGYIDGSDVDKGEFVGTLGGQVNFTRTWGLVAEAQFVDDANQYKGNPPTSSGRQKWS</sequence>
<accession>A0AA45BUE2</accession>
<organism evidence="2 3">
    <name type="scientific">Xanthomonas campestris pv. malvacearum</name>
    <dbReference type="NCBI Taxonomy" id="86040"/>
    <lineage>
        <taxon>Bacteria</taxon>
        <taxon>Pseudomonadati</taxon>
        <taxon>Pseudomonadota</taxon>
        <taxon>Gammaproteobacteria</taxon>
        <taxon>Lysobacterales</taxon>
        <taxon>Lysobacteraceae</taxon>
        <taxon>Xanthomonas</taxon>
    </lineage>
</organism>
<comment type="caution">
    <text evidence="2">The sequence shown here is derived from an EMBL/GenBank/DDBJ whole genome shotgun (WGS) entry which is preliminary data.</text>
</comment>
<proteinExistence type="predicted"/>
<dbReference type="RefSeq" id="WP_053329456.1">
    <property type="nucleotide sequence ID" value="NZ_CP013004.1"/>
</dbReference>